<gene>
    <name evidence="8" type="ORF">SeLEV6574_g04604</name>
    <name evidence="7" type="ORF">SeMB42_g07703</name>
</gene>
<evidence type="ECO:0000256" key="2">
    <source>
        <dbReference type="ARBA" id="ARBA00022692"/>
    </source>
</evidence>
<dbReference type="GO" id="GO:0016020">
    <property type="term" value="C:membrane"/>
    <property type="evidence" value="ECO:0007669"/>
    <property type="project" value="UniProtKB-SubCell"/>
</dbReference>
<dbReference type="SUPFAM" id="SSF103481">
    <property type="entry name" value="Multidrug resistance efflux transporter EmrE"/>
    <property type="match status" value="1"/>
</dbReference>
<evidence type="ECO:0000256" key="5">
    <source>
        <dbReference type="SAM" id="MobiDB-lite"/>
    </source>
</evidence>
<name>A0A507BY24_9FUNG</name>
<dbReference type="EMBL" id="QEAM01000190">
    <property type="protein sequence ID" value="TPX44257.1"/>
    <property type="molecule type" value="Genomic_DNA"/>
</dbReference>
<keyword evidence="2 6" id="KW-0812">Transmembrane</keyword>
<dbReference type="Proteomes" id="UP000320475">
    <property type="component" value="Unassembled WGS sequence"/>
</dbReference>
<dbReference type="InterPro" id="IPR037185">
    <property type="entry name" value="EmrE-like"/>
</dbReference>
<feature type="transmembrane region" description="Helical" evidence="6">
    <location>
        <begin position="480"/>
        <end position="500"/>
    </location>
</feature>
<protein>
    <recommendedName>
        <fullName evidence="11">Magnesium transporter</fullName>
    </recommendedName>
</protein>
<keyword evidence="9" id="KW-1185">Reference proteome</keyword>
<feature type="transmembrane region" description="Helical" evidence="6">
    <location>
        <begin position="18"/>
        <end position="40"/>
    </location>
</feature>
<dbReference type="InterPro" id="IPR008521">
    <property type="entry name" value="Mg_trans_NIPA"/>
</dbReference>
<dbReference type="EMBL" id="QEAN01000598">
    <property type="protein sequence ID" value="TPX31759.1"/>
    <property type="molecule type" value="Genomic_DNA"/>
</dbReference>
<proteinExistence type="predicted"/>
<feature type="transmembrane region" description="Helical" evidence="6">
    <location>
        <begin position="271"/>
        <end position="291"/>
    </location>
</feature>
<evidence type="ECO:0000256" key="1">
    <source>
        <dbReference type="ARBA" id="ARBA00004141"/>
    </source>
</evidence>
<feature type="transmembrane region" description="Helical" evidence="6">
    <location>
        <begin position="216"/>
        <end position="239"/>
    </location>
</feature>
<dbReference type="VEuPathDB" id="FungiDB:SeMB42_g07703"/>
<dbReference type="AlphaFoldDB" id="A0A507BY24"/>
<evidence type="ECO:0000256" key="6">
    <source>
        <dbReference type="SAM" id="Phobius"/>
    </source>
</evidence>
<feature type="transmembrane region" description="Helical" evidence="6">
    <location>
        <begin position="401"/>
        <end position="422"/>
    </location>
</feature>
<evidence type="ECO:0000313" key="7">
    <source>
        <dbReference type="EMBL" id="TPX31759.1"/>
    </source>
</evidence>
<comment type="caution">
    <text evidence="7">The sequence shown here is derived from an EMBL/GenBank/DDBJ whole genome shotgun (WGS) entry which is preliminary data.</text>
</comment>
<dbReference type="OrthoDB" id="2504919at2759"/>
<dbReference type="GO" id="GO:0015095">
    <property type="term" value="F:magnesium ion transmembrane transporter activity"/>
    <property type="evidence" value="ECO:0007669"/>
    <property type="project" value="InterPro"/>
</dbReference>
<accession>A0A507BY24</accession>
<dbReference type="PANTHER" id="PTHR12570:SF82">
    <property type="entry name" value="NIPA-LIKE PROTEIN 3"/>
    <property type="match status" value="1"/>
</dbReference>
<keyword evidence="3 6" id="KW-1133">Transmembrane helix</keyword>
<feature type="transmembrane region" description="Helical" evidence="6">
    <location>
        <begin position="311"/>
        <end position="332"/>
    </location>
</feature>
<reference evidence="9 10" key="1">
    <citation type="journal article" date="2019" name="Sci. Rep.">
        <title>Comparative genomics of chytrid fungi reveal insights into the obligate biotrophic and pathogenic lifestyle of Synchytrium endobioticum.</title>
        <authorList>
            <person name="van de Vossenberg B.T.L.H."/>
            <person name="Warris S."/>
            <person name="Nguyen H.D.T."/>
            <person name="van Gent-Pelzer M.P.E."/>
            <person name="Joly D.L."/>
            <person name="van de Geest H.C."/>
            <person name="Bonants P.J.M."/>
            <person name="Smith D.S."/>
            <person name="Levesque C.A."/>
            <person name="van der Lee T.A.J."/>
        </authorList>
    </citation>
    <scope>NUCLEOTIDE SEQUENCE [LARGE SCALE GENOMIC DNA]</scope>
    <source>
        <strain evidence="8 10">LEV6574</strain>
        <strain evidence="7 9">MB42</strain>
    </source>
</reference>
<keyword evidence="4 6" id="KW-0472">Membrane</keyword>
<evidence type="ECO:0000256" key="4">
    <source>
        <dbReference type="ARBA" id="ARBA00023136"/>
    </source>
</evidence>
<evidence type="ECO:0000313" key="8">
    <source>
        <dbReference type="EMBL" id="TPX44257.1"/>
    </source>
</evidence>
<dbReference type="Pfam" id="PF05653">
    <property type="entry name" value="Mg_trans_NIPA"/>
    <property type="match status" value="1"/>
</dbReference>
<evidence type="ECO:0008006" key="11">
    <source>
        <dbReference type="Google" id="ProtNLM"/>
    </source>
</evidence>
<evidence type="ECO:0000313" key="10">
    <source>
        <dbReference type="Proteomes" id="UP000320475"/>
    </source>
</evidence>
<organism evidence="7 9">
    <name type="scientific">Synchytrium endobioticum</name>
    <dbReference type="NCBI Taxonomy" id="286115"/>
    <lineage>
        <taxon>Eukaryota</taxon>
        <taxon>Fungi</taxon>
        <taxon>Fungi incertae sedis</taxon>
        <taxon>Chytridiomycota</taxon>
        <taxon>Chytridiomycota incertae sedis</taxon>
        <taxon>Chytridiomycetes</taxon>
        <taxon>Synchytriales</taxon>
        <taxon>Synchytriaceae</taxon>
        <taxon>Synchytrium</taxon>
    </lineage>
</organism>
<feature type="transmembrane region" description="Helical" evidence="6">
    <location>
        <begin position="447"/>
        <end position="468"/>
    </location>
</feature>
<evidence type="ECO:0000256" key="3">
    <source>
        <dbReference type="ARBA" id="ARBA00022989"/>
    </source>
</evidence>
<feature type="transmembrane region" description="Helical" evidence="6">
    <location>
        <begin position="506"/>
        <end position="529"/>
    </location>
</feature>
<sequence>MIALPQRMLSSGEGDSPLFPLIGVLIAVVFAFLSSLGTTLQAASLSNVRSHNEDSINVLLPDTDSEESAEDAHCTGGHEARSSSADVEGGPAIAHGVSEDEISPASHRILTRVPSNAEGITVVPNDTASPPAGPTYHDDIIGCNTTVPPRPSSPTKRKWSREGLRMPQPTPSVPLDLPLDTYGYTRNQPTTQPKHIVRAVRRQTRRQKYLDMFDQYEWYIGFVIYVFSQLFGSMIALSFISPMVLAPLGSFGLIFNIVCSRWLLLTPITRWNVLGTVGIVIGCAIVSYFGSASTPRLDMGDLVELYTRTPFVIFMSLEVAFCVGLLITVIYLESYRLPFMPNTPPVSTPASAIYGHRHNQLYSHTPSDETAPLLSVRSTKSATFSVSISRKIRRWWRRLKLSRLIGNLYGVLGGISASQTLLVGKGGIDSTVSAITSSSEDDGHPHVGFSILLLIFFVASVITQLYSLNRGLHYSLPLEVVPLFYTLFTSFSLANQYVFLGGQYSVIQTVLIVLGMMIIVVGVWVLGWVDKDPSPATPRLYRPFSTDASRHVVKLFASRTLNGRRTHADDVLDDPDLLLREAEVLLANNSVSTLVSARSAQRSLVTRDEGSL</sequence>
<feature type="compositionally biased region" description="Basic and acidic residues" evidence="5">
    <location>
        <begin position="70"/>
        <end position="81"/>
    </location>
</feature>
<feature type="transmembrane region" description="Helical" evidence="6">
    <location>
        <begin position="245"/>
        <end position="264"/>
    </location>
</feature>
<feature type="region of interest" description="Disordered" evidence="5">
    <location>
        <begin position="141"/>
        <end position="167"/>
    </location>
</feature>
<dbReference type="Proteomes" id="UP000317494">
    <property type="component" value="Unassembled WGS sequence"/>
</dbReference>
<comment type="subcellular location">
    <subcellularLocation>
        <location evidence="1">Membrane</location>
        <topology evidence="1">Multi-pass membrane protein</topology>
    </subcellularLocation>
</comment>
<evidence type="ECO:0000313" key="9">
    <source>
        <dbReference type="Proteomes" id="UP000317494"/>
    </source>
</evidence>
<feature type="region of interest" description="Disordered" evidence="5">
    <location>
        <begin position="64"/>
        <end position="101"/>
    </location>
</feature>
<dbReference type="PANTHER" id="PTHR12570">
    <property type="match status" value="1"/>
</dbReference>